<protein>
    <submittedName>
        <fullName evidence="2">Uncharacterized protein</fullName>
    </submittedName>
</protein>
<reference evidence="2 3" key="1">
    <citation type="submission" date="2024-01" db="EMBL/GenBank/DDBJ databases">
        <title>Complete genome of Cladobotryum mycophilum ATHUM6906.</title>
        <authorList>
            <person name="Christinaki A.C."/>
            <person name="Myridakis A.I."/>
            <person name="Kouvelis V.N."/>
        </authorList>
    </citation>
    <scope>NUCLEOTIDE SEQUENCE [LARGE SCALE GENOMIC DNA]</scope>
    <source>
        <strain evidence="2 3">ATHUM6906</strain>
    </source>
</reference>
<feature type="region of interest" description="Disordered" evidence="1">
    <location>
        <begin position="132"/>
        <end position="152"/>
    </location>
</feature>
<comment type="caution">
    <text evidence="2">The sequence shown here is derived from an EMBL/GenBank/DDBJ whole genome shotgun (WGS) entry which is preliminary data.</text>
</comment>
<gene>
    <name evidence="2" type="ORF">PT974_07094</name>
</gene>
<dbReference type="Proteomes" id="UP001338125">
    <property type="component" value="Unassembled WGS sequence"/>
</dbReference>
<name>A0ABR0SNH8_9HYPO</name>
<organism evidence="2 3">
    <name type="scientific">Cladobotryum mycophilum</name>
    <dbReference type="NCBI Taxonomy" id="491253"/>
    <lineage>
        <taxon>Eukaryota</taxon>
        <taxon>Fungi</taxon>
        <taxon>Dikarya</taxon>
        <taxon>Ascomycota</taxon>
        <taxon>Pezizomycotina</taxon>
        <taxon>Sordariomycetes</taxon>
        <taxon>Hypocreomycetidae</taxon>
        <taxon>Hypocreales</taxon>
        <taxon>Hypocreaceae</taxon>
        <taxon>Cladobotryum</taxon>
    </lineage>
</organism>
<evidence type="ECO:0000313" key="2">
    <source>
        <dbReference type="EMBL" id="KAK5993659.1"/>
    </source>
</evidence>
<accession>A0ABR0SNH8</accession>
<sequence length="159" mass="17079">MSSNPIPGLAISLQQASSSPPTITAIVTNKNSHPVTFAAYQSPFDSSIVQLGITSITPDGASAPIEYPTIMFGRMWPPPDQSIITIAPSASMKKDIVLKDPPVPLEELGKKATVVLQGRWMGVWAKAKEDVSKDDWAGNTDEESFSGEYTSDTLEITID</sequence>
<evidence type="ECO:0000313" key="3">
    <source>
        <dbReference type="Proteomes" id="UP001338125"/>
    </source>
</evidence>
<dbReference type="EMBL" id="JAVFKD010000012">
    <property type="protein sequence ID" value="KAK5993659.1"/>
    <property type="molecule type" value="Genomic_DNA"/>
</dbReference>
<evidence type="ECO:0000256" key="1">
    <source>
        <dbReference type="SAM" id="MobiDB-lite"/>
    </source>
</evidence>
<proteinExistence type="predicted"/>
<keyword evidence="3" id="KW-1185">Reference proteome</keyword>
<dbReference type="Gene3D" id="2.60.40.2970">
    <property type="match status" value="1"/>
</dbReference>